<dbReference type="Proteomes" id="UP001432059">
    <property type="component" value="Chromosome"/>
</dbReference>
<name>A0AAU0F6Q5_9FLAO</name>
<organism evidence="1 2">
    <name type="scientific">Bergeyella porcorum</name>
    <dbReference type="NCBI Taxonomy" id="1735111"/>
    <lineage>
        <taxon>Bacteria</taxon>
        <taxon>Pseudomonadati</taxon>
        <taxon>Bacteroidota</taxon>
        <taxon>Flavobacteriia</taxon>
        <taxon>Flavobacteriales</taxon>
        <taxon>Weeksellaceae</taxon>
        <taxon>Bergeyella</taxon>
    </lineage>
</organism>
<dbReference type="Pfam" id="PF11306">
    <property type="entry name" value="DUF3108"/>
    <property type="match status" value="1"/>
</dbReference>
<gene>
    <name evidence="1" type="ORF">BPO_2418</name>
</gene>
<dbReference type="InterPro" id="IPR021457">
    <property type="entry name" value="DUF3108"/>
</dbReference>
<dbReference type="AlphaFoldDB" id="A0AAU0F6Q5"/>
<proteinExistence type="predicted"/>
<evidence type="ECO:0000313" key="2">
    <source>
        <dbReference type="Proteomes" id="UP001432059"/>
    </source>
</evidence>
<evidence type="ECO:0000313" key="1">
    <source>
        <dbReference type="EMBL" id="WOC53065.1"/>
    </source>
</evidence>
<accession>A0AAU0F6Q5</accession>
<reference evidence="1" key="1">
    <citation type="submission" date="2023-10" db="EMBL/GenBank/DDBJ databases">
        <title>Characterization and whole genome sequencing of a novel strain of Bergeyella porcorum QD2021 isolated from pig.</title>
        <authorList>
            <person name="Liu G."/>
            <person name="Chen C."/>
            <person name="Han X."/>
        </authorList>
    </citation>
    <scope>NUCLEOTIDE SEQUENCE</scope>
    <source>
        <strain evidence="1">QD2021</strain>
    </source>
</reference>
<dbReference type="KEGG" id="bpor:BPO_2418"/>
<sequence>MNRILILLVVLFSTLGFAQIDNIRSGEHLHYRIHYGVLNAGTATLTTKQINYKGSPHLYVKGIGRSTGAVRAFFKVDDLYESYINTQTGLPSYYVRNVKEGGYSQHLHANFNHANQTLILTDKKNPANGSKTINTREGHSRYAIGFLLPEKPWGQRFEGR</sequence>
<keyword evidence="2" id="KW-1185">Reference proteome</keyword>
<evidence type="ECO:0008006" key="3">
    <source>
        <dbReference type="Google" id="ProtNLM"/>
    </source>
</evidence>
<dbReference type="EMBL" id="CP136426">
    <property type="protein sequence ID" value="WOC53065.1"/>
    <property type="molecule type" value="Genomic_DNA"/>
</dbReference>
<protein>
    <recommendedName>
        <fullName evidence="3">DUF3108 domain-containing protein</fullName>
    </recommendedName>
</protein>